<evidence type="ECO:0000256" key="6">
    <source>
        <dbReference type="RuleBase" id="RU361157"/>
    </source>
</evidence>
<comment type="caution">
    <text evidence="8">The sequence shown here is derived from an EMBL/GenBank/DDBJ whole genome shotgun (WGS) entry which is preliminary data.</text>
</comment>
<evidence type="ECO:0000256" key="1">
    <source>
        <dbReference type="ARBA" id="ARBA00004141"/>
    </source>
</evidence>
<reference evidence="8 9" key="1">
    <citation type="submission" date="2021-01" db="EMBL/GenBank/DDBJ databases">
        <title>WGS of actinomycetes isolated from Thailand.</title>
        <authorList>
            <person name="Thawai C."/>
        </authorList>
    </citation>
    <scope>NUCLEOTIDE SEQUENCE [LARGE SCALE GENOMIC DNA]</scope>
    <source>
        <strain evidence="8 9">LPG 2</strain>
    </source>
</reference>
<dbReference type="InterPro" id="IPR000412">
    <property type="entry name" value="ABC_2_transport"/>
</dbReference>
<gene>
    <name evidence="8" type="ORF">JK358_17840</name>
</gene>
<comment type="subcellular location">
    <subcellularLocation>
        <location evidence="6">Cell membrane</location>
        <topology evidence="6">Multi-pass membrane protein</topology>
    </subcellularLocation>
    <subcellularLocation>
        <location evidence="1">Membrane</location>
        <topology evidence="1">Multi-pass membrane protein</topology>
    </subcellularLocation>
</comment>
<keyword evidence="9" id="KW-1185">Reference proteome</keyword>
<organism evidence="8 9">
    <name type="scientific">Nocardia acididurans</name>
    <dbReference type="NCBI Taxonomy" id="2802282"/>
    <lineage>
        <taxon>Bacteria</taxon>
        <taxon>Bacillati</taxon>
        <taxon>Actinomycetota</taxon>
        <taxon>Actinomycetes</taxon>
        <taxon>Mycobacteriales</taxon>
        <taxon>Nocardiaceae</taxon>
        <taxon>Nocardia</taxon>
    </lineage>
</organism>
<keyword evidence="4 6" id="KW-0472">Membrane</keyword>
<feature type="transmembrane region" description="Helical" evidence="6">
    <location>
        <begin position="260"/>
        <end position="280"/>
    </location>
</feature>
<feature type="transmembrane region" description="Helical" evidence="6">
    <location>
        <begin position="50"/>
        <end position="71"/>
    </location>
</feature>
<evidence type="ECO:0000313" key="8">
    <source>
        <dbReference type="EMBL" id="MBL1076263.1"/>
    </source>
</evidence>
<protein>
    <recommendedName>
        <fullName evidence="6">Transport permease protein</fullName>
    </recommendedName>
</protein>
<dbReference type="RefSeq" id="WP_201948802.1">
    <property type="nucleotide sequence ID" value="NZ_JAERRJ010000006.1"/>
</dbReference>
<feature type="transmembrane region" description="Helical" evidence="6">
    <location>
        <begin position="210"/>
        <end position="231"/>
    </location>
</feature>
<feature type="transmembrane region" description="Helical" evidence="6">
    <location>
        <begin position="134"/>
        <end position="157"/>
    </location>
</feature>
<keyword evidence="5" id="KW-0046">Antibiotic resistance</keyword>
<keyword evidence="6" id="KW-0813">Transport</keyword>
<dbReference type="Pfam" id="PF01061">
    <property type="entry name" value="ABC2_membrane"/>
    <property type="match status" value="1"/>
</dbReference>
<keyword evidence="2 6" id="KW-0812">Transmembrane</keyword>
<dbReference type="PROSITE" id="PS51012">
    <property type="entry name" value="ABC_TM2"/>
    <property type="match status" value="1"/>
</dbReference>
<dbReference type="InterPro" id="IPR051784">
    <property type="entry name" value="Nod_factor_ABC_transporter"/>
</dbReference>
<feature type="transmembrane region" description="Helical" evidence="6">
    <location>
        <begin position="163"/>
        <end position="189"/>
    </location>
</feature>
<dbReference type="PIRSF" id="PIRSF006648">
    <property type="entry name" value="DrrB"/>
    <property type="match status" value="1"/>
</dbReference>
<accession>A0ABS1M6I4</accession>
<dbReference type="PANTHER" id="PTHR43229">
    <property type="entry name" value="NODULATION PROTEIN J"/>
    <property type="match status" value="1"/>
</dbReference>
<sequence>MTAAASAPSYTGTPIPLSDTPSRLRRLRWAVADACTVAGRDLAHWRRRPGAVIANTLLFPIMIVLMFGYLLGGAMNVPGGGDYREFLLPGMFAMTMVFGIGTTMVAVSSDAARGITDRFRSMPMSASAVVAGRALADMLNSAVALAVLILCGLAIGWEPGRGLGASAAAVGLLLLLRFAFLWIGVYLGLVFHADPEAVTGIRTLEFPIGFLANPFIPIATMPAWLGVIAAWNPLSSTTSAVRELFGNPTGDDGSWIAEHAMLMAVVWPLALIAVFLPLSIHRYRHLGK</sequence>
<feature type="domain" description="ABC transmembrane type-2" evidence="7">
    <location>
        <begin position="51"/>
        <end position="286"/>
    </location>
</feature>
<keyword evidence="6" id="KW-1003">Cell membrane</keyword>
<dbReference type="InterPro" id="IPR047817">
    <property type="entry name" value="ABC2_TM_bact-type"/>
</dbReference>
<dbReference type="InterPro" id="IPR013525">
    <property type="entry name" value="ABC2_TM"/>
</dbReference>
<evidence type="ECO:0000256" key="3">
    <source>
        <dbReference type="ARBA" id="ARBA00022989"/>
    </source>
</evidence>
<feature type="transmembrane region" description="Helical" evidence="6">
    <location>
        <begin position="91"/>
        <end position="113"/>
    </location>
</feature>
<evidence type="ECO:0000313" key="9">
    <source>
        <dbReference type="Proteomes" id="UP000602198"/>
    </source>
</evidence>
<evidence type="ECO:0000259" key="7">
    <source>
        <dbReference type="PROSITE" id="PS51012"/>
    </source>
</evidence>
<keyword evidence="3 6" id="KW-1133">Transmembrane helix</keyword>
<evidence type="ECO:0000256" key="5">
    <source>
        <dbReference type="ARBA" id="ARBA00023251"/>
    </source>
</evidence>
<dbReference type="PANTHER" id="PTHR43229:SF2">
    <property type="entry name" value="NODULATION PROTEIN J"/>
    <property type="match status" value="1"/>
</dbReference>
<evidence type="ECO:0000256" key="2">
    <source>
        <dbReference type="ARBA" id="ARBA00022692"/>
    </source>
</evidence>
<name>A0ABS1M6I4_9NOCA</name>
<dbReference type="Proteomes" id="UP000602198">
    <property type="component" value="Unassembled WGS sequence"/>
</dbReference>
<comment type="similarity">
    <text evidence="6">Belongs to the ABC-2 integral membrane protein family.</text>
</comment>
<dbReference type="EMBL" id="JAERRJ010000006">
    <property type="protein sequence ID" value="MBL1076263.1"/>
    <property type="molecule type" value="Genomic_DNA"/>
</dbReference>
<proteinExistence type="inferred from homology"/>
<evidence type="ECO:0000256" key="4">
    <source>
        <dbReference type="ARBA" id="ARBA00023136"/>
    </source>
</evidence>